<evidence type="ECO:0000256" key="5">
    <source>
        <dbReference type="ARBA" id="ARBA00022884"/>
    </source>
</evidence>
<evidence type="ECO:0000256" key="7">
    <source>
        <dbReference type="HAMAP-Rule" id="MF_00957"/>
    </source>
</evidence>
<dbReference type="RefSeq" id="WP_376850951.1">
    <property type="nucleotide sequence ID" value="NZ_JBHSMF010000009.1"/>
</dbReference>
<feature type="domain" description="Poly A polymerase head" evidence="10">
    <location>
        <begin position="58"/>
        <end position="206"/>
    </location>
</feature>
<dbReference type="EC" id="2.7.7.19" evidence="7"/>
<evidence type="ECO:0000256" key="6">
    <source>
        <dbReference type="ARBA" id="ARBA00023163"/>
    </source>
</evidence>
<dbReference type="Pfam" id="PF01743">
    <property type="entry name" value="PolyA_pol"/>
    <property type="match status" value="1"/>
</dbReference>
<evidence type="ECO:0000259" key="12">
    <source>
        <dbReference type="Pfam" id="PF12627"/>
    </source>
</evidence>
<name>A0ABW0NG20_9BURK</name>
<dbReference type="EMBL" id="JBHSMF010000009">
    <property type="protein sequence ID" value="MFC5498873.1"/>
    <property type="molecule type" value="Genomic_DNA"/>
</dbReference>
<dbReference type="PANTHER" id="PTHR43051:SF1">
    <property type="entry name" value="POLYNUCLEOTIDE ADENYLYLTRANSFERASE FAMILY PROTEIN"/>
    <property type="match status" value="1"/>
</dbReference>
<keyword evidence="5 7" id="KW-0694">RNA-binding</keyword>
<keyword evidence="13" id="KW-0548">Nucleotidyltransferase</keyword>
<evidence type="ECO:0000256" key="2">
    <source>
        <dbReference type="ARBA" id="ARBA00022679"/>
    </source>
</evidence>
<dbReference type="Gene3D" id="1.10.3090.10">
    <property type="entry name" value="cca-adding enzyme, domain 2"/>
    <property type="match status" value="1"/>
</dbReference>
<dbReference type="HAMAP" id="MF_00957">
    <property type="entry name" value="PolyA_pol"/>
    <property type="match status" value="1"/>
</dbReference>
<feature type="domain" description="Polymerase A arginine-rich C-terminal" evidence="11">
    <location>
        <begin position="350"/>
        <end position="463"/>
    </location>
</feature>
<dbReference type="CDD" id="cd05398">
    <property type="entry name" value="NT_ClassII-CCAase"/>
    <property type="match status" value="1"/>
</dbReference>
<evidence type="ECO:0000256" key="9">
    <source>
        <dbReference type="SAM" id="MobiDB-lite"/>
    </source>
</evidence>
<evidence type="ECO:0000313" key="14">
    <source>
        <dbReference type="Proteomes" id="UP001596037"/>
    </source>
</evidence>
<gene>
    <name evidence="7 13" type="primary">pcnB</name>
    <name evidence="13" type="ORF">ACFPOE_15095</name>
</gene>
<dbReference type="InterPro" id="IPR043519">
    <property type="entry name" value="NT_sf"/>
</dbReference>
<dbReference type="InterPro" id="IPR025866">
    <property type="entry name" value="PolyA_pol_arg_C_dom"/>
</dbReference>
<dbReference type="InterPro" id="IPR010206">
    <property type="entry name" value="PolA_pol_I"/>
</dbReference>
<feature type="active site" evidence="7">
    <location>
        <position position="78"/>
    </location>
</feature>
<evidence type="ECO:0000256" key="3">
    <source>
        <dbReference type="ARBA" id="ARBA00022741"/>
    </source>
</evidence>
<protein>
    <recommendedName>
        <fullName evidence="7">Poly(A) polymerase I</fullName>
        <shortName evidence="7">PAP I</shortName>
        <ecNumber evidence="7">2.7.7.19</ecNumber>
    </recommendedName>
</protein>
<comment type="similarity">
    <text evidence="7 8">Belongs to the tRNA nucleotidyltransferase/poly(A) polymerase family.</text>
</comment>
<feature type="region of interest" description="Disordered" evidence="9">
    <location>
        <begin position="451"/>
        <end position="543"/>
    </location>
</feature>
<keyword evidence="3 7" id="KW-0547">Nucleotide-binding</keyword>
<feature type="compositionally biased region" description="Acidic residues" evidence="9">
    <location>
        <begin position="490"/>
        <end position="502"/>
    </location>
</feature>
<keyword evidence="1 7" id="KW-0507">mRNA processing</keyword>
<keyword evidence="6 7" id="KW-0804">Transcription</keyword>
<feature type="active site" evidence="7">
    <location>
        <position position="176"/>
    </location>
</feature>
<evidence type="ECO:0000259" key="10">
    <source>
        <dbReference type="Pfam" id="PF01743"/>
    </source>
</evidence>
<evidence type="ECO:0000259" key="11">
    <source>
        <dbReference type="Pfam" id="PF12626"/>
    </source>
</evidence>
<dbReference type="GO" id="GO:1990817">
    <property type="term" value="F:poly(A) RNA polymerase activity"/>
    <property type="evidence" value="ECO:0007669"/>
    <property type="project" value="UniProtKB-EC"/>
</dbReference>
<evidence type="ECO:0000256" key="1">
    <source>
        <dbReference type="ARBA" id="ARBA00022664"/>
    </source>
</evidence>
<dbReference type="SUPFAM" id="SSF81891">
    <property type="entry name" value="Poly A polymerase C-terminal region-like"/>
    <property type="match status" value="1"/>
</dbReference>
<feature type="domain" description="tRNA nucleotidyltransferase/poly(A) polymerase RNA and SrmB- binding" evidence="12">
    <location>
        <begin position="237"/>
        <end position="297"/>
    </location>
</feature>
<evidence type="ECO:0000256" key="8">
    <source>
        <dbReference type="RuleBase" id="RU003953"/>
    </source>
</evidence>
<keyword evidence="14" id="KW-1185">Reference proteome</keyword>
<dbReference type="SUPFAM" id="SSF81301">
    <property type="entry name" value="Nucleotidyltransferase"/>
    <property type="match status" value="1"/>
</dbReference>
<sequence length="543" mass="60426">MIKKFIDKLLGKSASSASKNRFGKRQEVGPEEHGINPALVDERALNVVHTLKQAGFEAYIVGGAVRDLLVGLRPKDFDVATDATPEQVKGLFRRAFIIGRRFRIVHVVYGRGREHEVIEVSTFRAYMDNAAAEQVAGNEKTSKSELAGMKHAVDSTGRVLRDNVWGPQEEDATRRDFTVNAMYYDPETQIVVDYHNGIKDAKKLTLRMIGDPATRYREDPVRIIRAVRFAAKLNPLGFKLDPKTAAPLVQSQALLADVPQSRLFDEMLKLLQTGHSLATIEQLKGLGMARGIYPLLDVVVERADEPFVKAALQDTDRRVGESKPVAPSFLLACVLWADVRDGWAQRLEKKQHPFPALQDAIDDVFNARIGDVSGRGKLAADMREIWMMQPRFEKRIGSTPFSLVEQPRFRAGFDFMRLRADVGEVDVVLADWWQEFSQASDAVREDLVVQAREEQGKGQRRVRVPKPPVAAPRADDTPGRWPSAFAQRDEDADGGDNADEDEGRPQDGAEGASADAPRKRRRRRRKPAGEGAAPRPPGDSGGQ</sequence>
<dbReference type="Pfam" id="PF12627">
    <property type="entry name" value="PolyA_pol_RNAbd"/>
    <property type="match status" value="1"/>
</dbReference>
<reference evidence="14" key="1">
    <citation type="journal article" date="2019" name="Int. J. Syst. Evol. Microbiol.">
        <title>The Global Catalogue of Microorganisms (GCM) 10K type strain sequencing project: providing services to taxonomists for standard genome sequencing and annotation.</title>
        <authorList>
            <consortium name="The Broad Institute Genomics Platform"/>
            <consortium name="The Broad Institute Genome Sequencing Center for Infectious Disease"/>
            <person name="Wu L."/>
            <person name="Ma J."/>
        </authorList>
    </citation>
    <scope>NUCLEOTIDE SEQUENCE [LARGE SCALE GENOMIC DNA]</scope>
    <source>
        <strain evidence="14">CCUG 57401</strain>
    </source>
</reference>
<evidence type="ECO:0000256" key="4">
    <source>
        <dbReference type="ARBA" id="ARBA00022840"/>
    </source>
</evidence>
<keyword evidence="2 7" id="KW-0808">Transferase</keyword>
<accession>A0ABW0NG20</accession>
<dbReference type="PANTHER" id="PTHR43051">
    <property type="entry name" value="POLYNUCLEOTIDE ADENYLYLTRANSFERASE FAMILY PROTEIN"/>
    <property type="match status" value="1"/>
</dbReference>
<dbReference type="Proteomes" id="UP001596037">
    <property type="component" value="Unassembled WGS sequence"/>
</dbReference>
<comment type="catalytic activity">
    <reaction evidence="7">
        <text>RNA(n) + ATP = RNA(n)-3'-adenine ribonucleotide + diphosphate</text>
        <dbReference type="Rhea" id="RHEA:11332"/>
        <dbReference type="Rhea" id="RHEA-COMP:14527"/>
        <dbReference type="Rhea" id="RHEA-COMP:17347"/>
        <dbReference type="ChEBI" id="CHEBI:30616"/>
        <dbReference type="ChEBI" id="CHEBI:33019"/>
        <dbReference type="ChEBI" id="CHEBI:140395"/>
        <dbReference type="ChEBI" id="CHEBI:173115"/>
        <dbReference type="EC" id="2.7.7.19"/>
    </reaction>
</comment>
<dbReference type="Pfam" id="PF12626">
    <property type="entry name" value="PolyA_pol_arg_C"/>
    <property type="match status" value="1"/>
</dbReference>
<evidence type="ECO:0000313" key="13">
    <source>
        <dbReference type="EMBL" id="MFC5498873.1"/>
    </source>
</evidence>
<dbReference type="InterPro" id="IPR052191">
    <property type="entry name" value="tRNA_ntf/polyA_polymerase_I"/>
</dbReference>
<keyword evidence="4 7" id="KW-0067">ATP-binding</keyword>
<comment type="caution">
    <text evidence="13">The sequence shown here is derived from an EMBL/GenBank/DDBJ whole genome shotgun (WGS) entry which is preliminary data.</text>
</comment>
<dbReference type="NCBIfam" id="TIGR01942">
    <property type="entry name" value="pcnB"/>
    <property type="match status" value="1"/>
</dbReference>
<dbReference type="Gene3D" id="3.30.460.10">
    <property type="entry name" value="Beta Polymerase, domain 2"/>
    <property type="match status" value="1"/>
</dbReference>
<organism evidence="13 14">
    <name type="scientific">Caenimonas terrae</name>
    <dbReference type="NCBI Taxonomy" id="696074"/>
    <lineage>
        <taxon>Bacteria</taxon>
        <taxon>Pseudomonadati</taxon>
        <taxon>Pseudomonadota</taxon>
        <taxon>Betaproteobacteria</taxon>
        <taxon>Burkholderiales</taxon>
        <taxon>Comamonadaceae</taxon>
        <taxon>Caenimonas</taxon>
    </lineage>
</organism>
<dbReference type="InterPro" id="IPR032828">
    <property type="entry name" value="PolyA_RNA-bd"/>
</dbReference>
<comment type="function">
    <text evidence="7">Adds poly(A) tail to the 3' end of many RNAs, which usually targets these RNAs for decay. Plays a significant role in the global control of gene expression, through influencing the rate of transcript degradation, and in the general RNA quality control.</text>
</comment>
<proteinExistence type="inferred from homology"/>
<dbReference type="InterPro" id="IPR002646">
    <property type="entry name" value="PolA_pol_head_dom"/>
</dbReference>
<feature type="active site" evidence="7">
    <location>
        <position position="76"/>
    </location>
</feature>